<name>A0A0C2W4L9_AMAMK</name>
<reference evidence="1 2" key="1">
    <citation type="submission" date="2014-04" db="EMBL/GenBank/DDBJ databases">
        <title>Evolutionary Origins and Diversification of the Mycorrhizal Mutualists.</title>
        <authorList>
            <consortium name="DOE Joint Genome Institute"/>
            <consortium name="Mycorrhizal Genomics Consortium"/>
            <person name="Kohler A."/>
            <person name="Kuo A."/>
            <person name="Nagy L.G."/>
            <person name="Floudas D."/>
            <person name="Copeland A."/>
            <person name="Barry K.W."/>
            <person name="Cichocki N."/>
            <person name="Veneault-Fourrey C."/>
            <person name="LaButti K."/>
            <person name="Lindquist E.A."/>
            <person name="Lipzen A."/>
            <person name="Lundell T."/>
            <person name="Morin E."/>
            <person name="Murat C."/>
            <person name="Riley R."/>
            <person name="Ohm R."/>
            <person name="Sun H."/>
            <person name="Tunlid A."/>
            <person name="Henrissat B."/>
            <person name="Grigoriev I.V."/>
            <person name="Hibbett D.S."/>
            <person name="Martin F."/>
        </authorList>
    </citation>
    <scope>NUCLEOTIDE SEQUENCE [LARGE SCALE GENOMIC DNA]</scope>
    <source>
        <strain evidence="1 2">Koide BX008</strain>
    </source>
</reference>
<proteinExistence type="predicted"/>
<protein>
    <submittedName>
        <fullName evidence="1">Uncharacterized protein</fullName>
    </submittedName>
</protein>
<dbReference type="EMBL" id="KN818450">
    <property type="protein sequence ID" value="KIL56062.1"/>
    <property type="molecule type" value="Genomic_DNA"/>
</dbReference>
<accession>A0A0C2W4L9</accession>
<keyword evidence="2" id="KW-1185">Reference proteome</keyword>
<organism evidence="1 2">
    <name type="scientific">Amanita muscaria (strain Koide BX008)</name>
    <dbReference type="NCBI Taxonomy" id="946122"/>
    <lineage>
        <taxon>Eukaryota</taxon>
        <taxon>Fungi</taxon>
        <taxon>Dikarya</taxon>
        <taxon>Basidiomycota</taxon>
        <taxon>Agaricomycotina</taxon>
        <taxon>Agaricomycetes</taxon>
        <taxon>Agaricomycetidae</taxon>
        <taxon>Agaricales</taxon>
        <taxon>Pluteineae</taxon>
        <taxon>Amanitaceae</taxon>
        <taxon>Amanita</taxon>
    </lineage>
</organism>
<evidence type="ECO:0000313" key="2">
    <source>
        <dbReference type="Proteomes" id="UP000054549"/>
    </source>
</evidence>
<dbReference type="HOGENOM" id="CLU_2849208_0_0_1"/>
<dbReference type="Proteomes" id="UP000054549">
    <property type="component" value="Unassembled WGS sequence"/>
</dbReference>
<dbReference type="InParanoid" id="A0A0C2W4L9"/>
<evidence type="ECO:0000313" key="1">
    <source>
        <dbReference type="EMBL" id="KIL56062.1"/>
    </source>
</evidence>
<sequence length="65" mass="7100">MAVGCVAQDRRWHGGCPCASQIGALHHRPVVFHPYMSVILLPSKKTRIYSLARPSSPTTVTRAVS</sequence>
<dbReference type="AlphaFoldDB" id="A0A0C2W4L9"/>
<gene>
    <name evidence="1" type="ORF">M378DRAFT_541130</name>
</gene>